<name>A0A2U8WF90_9HYPH</name>
<evidence type="ECO:0000256" key="1">
    <source>
        <dbReference type="SAM" id="MobiDB-lite"/>
    </source>
</evidence>
<evidence type="ECO:0000313" key="2">
    <source>
        <dbReference type="EMBL" id="AWN44211.1"/>
    </source>
</evidence>
<dbReference type="CDD" id="cd07009">
    <property type="entry name" value="cupin_BLL0285-like"/>
    <property type="match status" value="1"/>
</dbReference>
<dbReference type="RefSeq" id="WP_109895740.1">
    <property type="nucleotide sequence ID" value="NZ_CP029550.1"/>
</dbReference>
<proteinExistence type="predicted"/>
<sequence length="154" mass="17190">MAGDMAGEKPKVPYWHVWTDAEGVSHQDRFELTEFDLKTMKPPADPQWQGTRFTDRSTVMVTVQPVGWVGQWHENPKPQWIVPLSGRWFVETLDGTRVEMGPGELSFGEDQNTRPDAHGRQGHLSGTVGDAPAVLMVVQIEDAAPTIGQPGRFR</sequence>
<dbReference type="OrthoDB" id="4205621at2"/>
<feature type="region of interest" description="Disordered" evidence="1">
    <location>
        <begin position="102"/>
        <end position="126"/>
    </location>
</feature>
<reference evidence="3" key="1">
    <citation type="submission" date="2018-05" db="EMBL/GenBank/DDBJ databases">
        <title>Complete Genome Sequence of Methylobacterium sp. 17SD2-17.</title>
        <authorList>
            <person name="Srinivasan S."/>
        </authorList>
    </citation>
    <scope>NUCLEOTIDE SEQUENCE [LARGE SCALE GENOMIC DNA]</scope>
    <source>
        <strain evidence="3">17SD2-17</strain>
    </source>
</reference>
<protein>
    <submittedName>
        <fullName evidence="2">Cupin</fullName>
    </submittedName>
</protein>
<dbReference type="SUPFAM" id="SSF51182">
    <property type="entry name" value="RmlC-like cupins"/>
    <property type="match status" value="1"/>
</dbReference>
<accession>A0A2U8WF90</accession>
<keyword evidence="3" id="KW-1185">Reference proteome</keyword>
<evidence type="ECO:0000313" key="3">
    <source>
        <dbReference type="Proteomes" id="UP000245926"/>
    </source>
</evidence>
<dbReference type="EMBL" id="CP029550">
    <property type="protein sequence ID" value="AWN44211.1"/>
    <property type="molecule type" value="Genomic_DNA"/>
</dbReference>
<dbReference type="Proteomes" id="UP000245926">
    <property type="component" value="Chromosome"/>
</dbReference>
<dbReference type="KEGG" id="mets:DK389_31475"/>
<gene>
    <name evidence="2" type="ORF">DK389_31475</name>
</gene>
<dbReference type="AlphaFoldDB" id="A0A2U8WF90"/>
<organism evidence="2 3">
    <name type="scientific">Methylobacterium durans</name>
    <dbReference type="NCBI Taxonomy" id="2202825"/>
    <lineage>
        <taxon>Bacteria</taxon>
        <taxon>Pseudomonadati</taxon>
        <taxon>Pseudomonadota</taxon>
        <taxon>Alphaproteobacteria</taxon>
        <taxon>Hyphomicrobiales</taxon>
        <taxon>Methylobacteriaceae</taxon>
        <taxon>Methylobacterium</taxon>
    </lineage>
</organism>
<dbReference type="InterPro" id="IPR011051">
    <property type="entry name" value="RmlC_Cupin_sf"/>
</dbReference>